<dbReference type="PANTHER" id="PTHR30269:SF37">
    <property type="entry name" value="MEMBRANE TRANSPORTER PROTEIN"/>
    <property type="match status" value="1"/>
</dbReference>
<dbReference type="GO" id="GO:0005886">
    <property type="term" value="C:plasma membrane"/>
    <property type="evidence" value="ECO:0007669"/>
    <property type="project" value="UniProtKB-SubCell"/>
</dbReference>
<evidence type="ECO:0000256" key="7">
    <source>
        <dbReference type="RuleBase" id="RU363041"/>
    </source>
</evidence>
<evidence type="ECO:0000313" key="9">
    <source>
        <dbReference type="Proteomes" id="UP000591058"/>
    </source>
</evidence>
<dbReference type="AlphaFoldDB" id="A0A7K4DJ73"/>
<keyword evidence="2" id="KW-0813">Transport</keyword>
<sequence length="250" mass="27044">MNELIIMLLFFIAAFISIFVGTIAGFGTSILFLPIALIFVDFKSALVMVAITHLAGNSGAATFFRQGLDKRLILLFGVPSVILTVLGAYIVTYIPQNILTALLGISLLIFSIYSFKNPDFKVNATKINTILGGSLSGFLQGFMGVGGPLRGSFLISYGLDKTTYIATLAAVAVLIDLARIPVYFSSNLLDVQFYYCIPPLIVIGILGSYTGKKVVKKIPQDTFRKIILVAIGISSLMLIYSGIYPALYIN</sequence>
<evidence type="ECO:0000256" key="2">
    <source>
        <dbReference type="ARBA" id="ARBA00022448"/>
    </source>
</evidence>
<dbReference type="InterPro" id="IPR002781">
    <property type="entry name" value="TM_pro_TauE-like"/>
</dbReference>
<accession>A0A7K4DJ73</accession>
<evidence type="ECO:0000256" key="1">
    <source>
        <dbReference type="ARBA" id="ARBA00004651"/>
    </source>
</evidence>
<evidence type="ECO:0000256" key="5">
    <source>
        <dbReference type="ARBA" id="ARBA00022989"/>
    </source>
</evidence>
<dbReference type="OrthoDB" id="71262at2157"/>
<dbReference type="InterPro" id="IPR052017">
    <property type="entry name" value="TSUP"/>
</dbReference>
<organism evidence="8 9">
    <name type="scientific">Methanobacterium subterraneum</name>
    <dbReference type="NCBI Taxonomy" id="59277"/>
    <lineage>
        <taxon>Archaea</taxon>
        <taxon>Methanobacteriati</taxon>
        <taxon>Methanobacteriota</taxon>
        <taxon>Methanomada group</taxon>
        <taxon>Methanobacteria</taxon>
        <taxon>Methanobacteriales</taxon>
        <taxon>Methanobacteriaceae</taxon>
        <taxon>Methanobacterium</taxon>
    </lineage>
</organism>
<feature type="transmembrane region" description="Helical" evidence="7">
    <location>
        <begin position="98"/>
        <end position="115"/>
    </location>
</feature>
<evidence type="ECO:0000256" key="4">
    <source>
        <dbReference type="ARBA" id="ARBA00022692"/>
    </source>
</evidence>
<dbReference type="Proteomes" id="UP000591058">
    <property type="component" value="Unassembled WGS sequence"/>
</dbReference>
<dbReference type="GeneID" id="35121202"/>
<feature type="transmembrane region" description="Helical" evidence="7">
    <location>
        <begin position="127"/>
        <end position="149"/>
    </location>
</feature>
<feature type="transmembrane region" description="Helical" evidence="7">
    <location>
        <begin position="72"/>
        <end position="91"/>
    </location>
</feature>
<feature type="transmembrane region" description="Helical" evidence="7">
    <location>
        <begin position="161"/>
        <end position="180"/>
    </location>
</feature>
<keyword evidence="3 7" id="KW-1003">Cell membrane</keyword>
<dbReference type="PANTHER" id="PTHR30269">
    <property type="entry name" value="TRANSMEMBRANE PROTEIN YFCA"/>
    <property type="match status" value="1"/>
</dbReference>
<protein>
    <recommendedName>
        <fullName evidence="7">Probable membrane transporter protein</fullName>
    </recommendedName>
</protein>
<feature type="transmembrane region" description="Helical" evidence="7">
    <location>
        <begin position="192"/>
        <end position="211"/>
    </location>
</feature>
<keyword evidence="4 7" id="KW-0812">Transmembrane</keyword>
<feature type="transmembrane region" description="Helical" evidence="7">
    <location>
        <begin position="6"/>
        <end position="33"/>
    </location>
</feature>
<keyword evidence="5 7" id="KW-1133">Transmembrane helix</keyword>
<keyword evidence="6 7" id="KW-0472">Membrane</keyword>
<proteinExistence type="inferred from homology"/>
<comment type="caution">
    <text evidence="8">The sequence shown here is derived from an EMBL/GenBank/DDBJ whole genome shotgun (WGS) entry which is preliminary data.</text>
</comment>
<comment type="similarity">
    <text evidence="7">Belongs to the 4-toluene sulfonate uptake permease (TSUP) (TC 2.A.102) family.</text>
</comment>
<comment type="subcellular location">
    <subcellularLocation>
        <location evidence="1 7">Cell membrane</location>
        <topology evidence="1 7">Multi-pass membrane protein</topology>
    </subcellularLocation>
</comment>
<name>A0A7K4DJ73_9EURY</name>
<dbReference type="Pfam" id="PF01925">
    <property type="entry name" value="TauE"/>
    <property type="match status" value="1"/>
</dbReference>
<evidence type="ECO:0000256" key="3">
    <source>
        <dbReference type="ARBA" id="ARBA00022475"/>
    </source>
</evidence>
<feature type="transmembrane region" description="Helical" evidence="7">
    <location>
        <begin position="45"/>
        <end position="66"/>
    </location>
</feature>
<gene>
    <name evidence="8" type="ORF">HG719_00940</name>
</gene>
<dbReference type="RefSeq" id="WP_100905644.1">
    <property type="nucleotide sequence ID" value="NZ_CP017766.1"/>
</dbReference>
<feature type="transmembrane region" description="Helical" evidence="7">
    <location>
        <begin position="223"/>
        <end position="247"/>
    </location>
</feature>
<evidence type="ECO:0000313" key="8">
    <source>
        <dbReference type="EMBL" id="NMO08400.1"/>
    </source>
</evidence>
<evidence type="ECO:0000256" key="6">
    <source>
        <dbReference type="ARBA" id="ARBA00023136"/>
    </source>
</evidence>
<dbReference type="EMBL" id="JABBYL010000004">
    <property type="protein sequence ID" value="NMO08400.1"/>
    <property type="molecule type" value="Genomic_DNA"/>
</dbReference>
<reference evidence="8 9" key="1">
    <citation type="submission" date="2020-04" db="EMBL/GenBank/DDBJ databases">
        <title>Draft genome of Methanobacterium subterraneum isolated from animal feces.</title>
        <authorList>
            <person name="Ouboter H.T."/>
            <person name="Berger S."/>
            <person name="Gungor E."/>
            <person name="Jetten M.S.M."/>
            <person name="Welte C.U."/>
        </authorList>
    </citation>
    <scope>NUCLEOTIDE SEQUENCE [LARGE SCALE GENOMIC DNA]</scope>
    <source>
        <strain evidence="8">HO_2020</strain>
    </source>
</reference>